<reference evidence="2" key="1">
    <citation type="submission" date="2017-12" db="EMBL/GenBank/DDBJ databases">
        <authorList>
            <consortium name="SysMetEx"/>
        </authorList>
    </citation>
    <scope>NUCLEOTIDE SEQUENCE</scope>
    <source>
        <strain evidence="2">Pb_238</strain>
    </source>
</reference>
<dbReference type="AlphaFoldDB" id="A0A2I2MHJ2"/>
<gene>
    <name evidence="2" type="ORF">LFTS_01247</name>
</gene>
<organism evidence="2">
    <name type="scientific">Leptospirillum ferriphilum</name>
    <dbReference type="NCBI Taxonomy" id="178606"/>
    <lineage>
        <taxon>Bacteria</taxon>
        <taxon>Pseudomonadati</taxon>
        <taxon>Nitrospirota</taxon>
        <taxon>Nitrospiria</taxon>
        <taxon>Nitrospirales</taxon>
        <taxon>Nitrospiraceae</taxon>
        <taxon>Leptospirillum</taxon>
    </lineage>
</organism>
<evidence type="ECO:0000256" key="1">
    <source>
        <dbReference type="SAM" id="SignalP"/>
    </source>
</evidence>
<feature type="chain" id="PRO_5014122736" evidence="1">
    <location>
        <begin position="27"/>
        <end position="474"/>
    </location>
</feature>
<name>A0A2I2MHJ2_9BACT</name>
<dbReference type="Gene3D" id="1.25.40.10">
    <property type="entry name" value="Tetratricopeptide repeat domain"/>
    <property type="match status" value="1"/>
</dbReference>
<proteinExistence type="predicted"/>
<dbReference type="Pfam" id="PF14559">
    <property type="entry name" value="TPR_19"/>
    <property type="match status" value="1"/>
</dbReference>
<sequence precursor="true">MTWIRILRHGAAGPLLLLLLASGSLAASSPSGSSSLSSAGAEKIREEIQIDLKLGYLRRAFLLAEGYRKERPGDPRGYLLDARVHRAMGKTGDALRILDRGLARFPGNSDLLYQKAMLLLDAHRVADARRILTELYRKNPDDPGIRSDLLQTFEDSGLLRTDQSLSTNFLAGTATQPPPRPSVAVLESLSEWRLSSDAYSLLYPGGTALVVDTRLSTPLYGQNRFFIGRTEYLGFSRSAGNGTNAFTYAGTDWTLGKKTHLLLEAGNTSVRPSAGLYGRLDSGEGPFSVSLQGFGNMVWGDFGESIAQNGVESGLIASVSWQIVPRLGVSAEYWYFDYALQNGTLPYGNLHNTDGMFDLNLTRLPHIDLIGGVDSWTVLSPADIASRVPILLKQRYFMMGLSWEKHYESLWTLTAELGGYDDTYLHLASYEASGGIAYQLGSRWQFFANAYYFNQSTIVSGQTESYMGGFQFWF</sequence>
<accession>A0A2I2MHJ2</accession>
<dbReference type="InterPro" id="IPR011990">
    <property type="entry name" value="TPR-like_helical_dom_sf"/>
</dbReference>
<feature type="signal peptide" evidence="1">
    <location>
        <begin position="1"/>
        <end position="26"/>
    </location>
</feature>
<dbReference type="EMBL" id="LT966316">
    <property type="protein sequence ID" value="SOU92620.1"/>
    <property type="molecule type" value="Genomic_DNA"/>
</dbReference>
<evidence type="ECO:0000313" key="2">
    <source>
        <dbReference type="EMBL" id="SOU92620.1"/>
    </source>
</evidence>
<dbReference type="RefSeq" id="WP_180271632.1">
    <property type="nucleotide sequence ID" value="NZ_OBMB01000001.1"/>
</dbReference>
<keyword evidence="1" id="KW-0732">Signal</keyword>
<dbReference type="SUPFAM" id="SSF48452">
    <property type="entry name" value="TPR-like"/>
    <property type="match status" value="1"/>
</dbReference>
<protein>
    <submittedName>
        <fullName evidence="2">Tetratricopeptide repeat protein</fullName>
    </submittedName>
</protein>